<comment type="caution">
    <text evidence="1">The sequence shown here is derived from an EMBL/GenBank/DDBJ whole genome shotgun (WGS) entry which is preliminary data.</text>
</comment>
<reference evidence="1 2" key="1">
    <citation type="submission" date="2022-06" db="EMBL/GenBank/DDBJ databases">
        <title>Roseomonas CN29.</title>
        <authorList>
            <person name="Cheng Y."/>
            <person name="He X."/>
        </authorList>
    </citation>
    <scope>NUCLEOTIDE SEQUENCE [LARGE SCALE GENOMIC DNA]</scope>
    <source>
        <strain evidence="1 2">CN29</strain>
    </source>
</reference>
<organism evidence="1 2">
    <name type="scientific">Roseomonas populi</name>
    <dbReference type="NCBI Taxonomy" id="3121582"/>
    <lineage>
        <taxon>Bacteria</taxon>
        <taxon>Pseudomonadati</taxon>
        <taxon>Pseudomonadota</taxon>
        <taxon>Alphaproteobacteria</taxon>
        <taxon>Acetobacterales</taxon>
        <taxon>Roseomonadaceae</taxon>
        <taxon>Roseomonas</taxon>
    </lineage>
</organism>
<dbReference type="EMBL" id="JANJOU010000008">
    <property type="protein sequence ID" value="MCR0982749.1"/>
    <property type="molecule type" value="Genomic_DNA"/>
</dbReference>
<keyword evidence="2" id="KW-1185">Reference proteome</keyword>
<protein>
    <recommendedName>
        <fullName evidence="3">Phage baseplate protein</fullName>
    </recommendedName>
</protein>
<dbReference type="RefSeq" id="WP_257716413.1">
    <property type="nucleotide sequence ID" value="NZ_JANJOU010000008.1"/>
</dbReference>
<evidence type="ECO:0000313" key="2">
    <source>
        <dbReference type="Proteomes" id="UP001524642"/>
    </source>
</evidence>
<gene>
    <name evidence="1" type="ORF">NRP21_11880</name>
</gene>
<name>A0ABT1X4U9_9PROT</name>
<sequence length="230" mass="24427">MPEGRALLELCEAARGLSPARTALLLLTALDPSLDPAEAMALDLGARDARLLEARARCFGDGFEAAADCPACGTRLDVALSARALRQPEPPHLPPETANGPDDLAFRLPTSEDLLAVEAERGPAAMKRALLERCLLHGEASPAAEALVSAGLEAAMPQSDVSVALACPDCGHDWELPFDVTLFLLDELEGRAGRLLADVHLLASAYHWEEATILDMPASRRGRYVSMVSA</sequence>
<dbReference type="Proteomes" id="UP001524642">
    <property type="component" value="Unassembled WGS sequence"/>
</dbReference>
<proteinExistence type="predicted"/>
<evidence type="ECO:0008006" key="3">
    <source>
        <dbReference type="Google" id="ProtNLM"/>
    </source>
</evidence>
<accession>A0ABT1X4U9</accession>
<evidence type="ECO:0000313" key="1">
    <source>
        <dbReference type="EMBL" id="MCR0982749.1"/>
    </source>
</evidence>